<dbReference type="InterPro" id="IPR016181">
    <property type="entry name" value="Acyl_CoA_acyltransferase"/>
</dbReference>
<dbReference type="Gene3D" id="3.40.630.30">
    <property type="match status" value="1"/>
</dbReference>
<dbReference type="HOGENOM" id="CLU_108859_2_1_6"/>
<dbReference type="KEGG" id="apac:S7S_16950"/>
<evidence type="ECO:0000313" key="4">
    <source>
        <dbReference type="EMBL" id="AJD49802.1"/>
    </source>
</evidence>
<accession>A0A0B4XU43</accession>
<dbReference type="SUPFAM" id="SSF55729">
    <property type="entry name" value="Acyl-CoA N-acyltransferases (Nat)"/>
    <property type="match status" value="1"/>
</dbReference>
<sequence length="141" mass="15590">MALLHEADPDENKVRGYLPNAQCYAVLRGEEIVGACVLAPHGDDGLEVMNISVLPAVQGQGVGTRLLAAVIDAVRAQGTRRLCLGTGTFGYQLAFYQRAGFRVAAVERDYFTRHYDAPIFEQGIQHCDRLWLEKTLDDTHD</sequence>
<reference evidence="4 5" key="1">
    <citation type="journal article" date="2012" name="J. Bacteriol.">
        <title>Genome sequence of an alkane-degrading bacterium, Alcanivorax pacificus type strain W11-5, isolated from deep sea sediment.</title>
        <authorList>
            <person name="Lai Q."/>
            <person name="Shao Z."/>
        </authorList>
    </citation>
    <scope>NUCLEOTIDE SEQUENCE [LARGE SCALE GENOMIC DNA]</scope>
    <source>
        <strain evidence="4 5">W11-5</strain>
    </source>
</reference>
<keyword evidence="5" id="KW-1185">Reference proteome</keyword>
<proteinExistence type="predicted"/>
<keyword evidence="1 4" id="KW-0808">Transferase</keyword>
<dbReference type="PANTHER" id="PTHR43877:SF2">
    <property type="entry name" value="AMINOALKYLPHOSPHONATE N-ACETYLTRANSFERASE-RELATED"/>
    <property type="match status" value="1"/>
</dbReference>
<protein>
    <submittedName>
        <fullName evidence="4">N-acetyltransferase GCN5</fullName>
    </submittedName>
</protein>
<dbReference type="GO" id="GO:0016747">
    <property type="term" value="F:acyltransferase activity, transferring groups other than amino-acyl groups"/>
    <property type="evidence" value="ECO:0007669"/>
    <property type="project" value="InterPro"/>
</dbReference>
<dbReference type="EMBL" id="CP004387">
    <property type="protein sequence ID" value="AJD49802.1"/>
    <property type="molecule type" value="Genomic_DNA"/>
</dbReference>
<name>A0A0B4XU43_9GAMM</name>
<dbReference type="InterPro" id="IPR050832">
    <property type="entry name" value="Bact_Acetyltransf"/>
</dbReference>
<gene>
    <name evidence="4" type="ORF">S7S_16950</name>
</gene>
<evidence type="ECO:0000256" key="2">
    <source>
        <dbReference type="ARBA" id="ARBA00023315"/>
    </source>
</evidence>
<dbReference type="Pfam" id="PF13508">
    <property type="entry name" value="Acetyltransf_7"/>
    <property type="match status" value="1"/>
</dbReference>
<dbReference type="OrthoDB" id="9813917at2"/>
<organism evidence="4 5">
    <name type="scientific">Isoalcanivorax pacificus W11-5</name>
    <dbReference type="NCBI Taxonomy" id="391936"/>
    <lineage>
        <taxon>Bacteria</taxon>
        <taxon>Pseudomonadati</taxon>
        <taxon>Pseudomonadota</taxon>
        <taxon>Gammaproteobacteria</taxon>
        <taxon>Oceanospirillales</taxon>
        <taxon>Alcanivoracaceae</taxon>
        <taxon>Isoalcanivorax</taxon>
    </lineage>
</organism>
<evidence type="ECO:0000313" key="5">
    <source>
        <dbReference type="Proteomes" id="UP000006764"/>
    </source>
</evidence>
<dbReference type="AlphaFoldDB" id="A0A0B4XU43"/>
<dbReference type="CDD" id="cd04301">
    <property type="entry name" value="NAT_SF"/>
    <property type="match status" value="1"/>
</dbReference>
<evidence type="ECO:0000259" key="3">
    <source>
        <dbReference type="PROSITE" id="PS51186"/>
    </source>
</evidence>
<evidence type="ECO:0000256" key="1">
    <source>
        <dbReference type="ARBA" id="ARBA00022679"/>
    </source>
</evidence>
<dbReference type="InterPro" id="IPR000182">
    <property type="entry name" value="GNAT_dom"/>
</dbReference>
<dbReference type="PANTHER" id="PTHR43877">
    <property type="entry name" value="AMINOALKYLPHOSPHONATE N-ACETYLTRANSFERASE-RELATED-RELATED"/>
    <property type="match status" value="1"/>
</dbReference>
<dbReference type="STRING" id="391936.S7S_16950"/>
<feature type="domain" description="N-acetyltransferase" evidence="3">
    <location>
        <begin position="1"/>
        <end position="137"/>
    </location>
</feature>
<dbReference type="PROSITE" id="PS51186">
    <property type="entry name" value="GNAT"/>
    <property type="match status" value="1"/>
</dbReference>
<dbReference type="Proteomes" id="UP000006764">
    <property type="component" value="Chromosome"/>
</dbReference>
<keyword evidence="2" id="KW-0012">Acyltransferase</keyword>